<evidence type="ECO:0000313" key="2">
    <source>
        <dbReference type="EMBL" id="MBP5857861.1"/>
    </source>
</evidence>
<name>A0A8J7V352_9PROT</name>
<dbReference type="InterPro" id="IPR014710">
    <property type="entry name" value="RmlC-like_jellyroll"/>
</dbReference>
<dbReference type="Proteomes" id="UP000672602">
    <property type="component" value="Unassembled WGS sequence"/>
</dbReference>
<dbReference type="SUPFAM" id="SSF51182">
    <property type="entry name" value="RmlC-like cupins"/>
    <property type="match status" value="1"/>
</dbReference>
<dbReference type="RefSeq" id="WP_210682434.1">
    <property type="nucleotide sequence ID" value="NZ_JAGMWN010000005.1"/>
</dbReference>
<comment type="caution">
    <text evidence="2">The sequence shown here is derived from an EMBL/GenBank/DDBJ whole genome shotgun (WGS) entry which is preliminary data.</text>
</comment>
<evidence type="ECO:0008006" key="4">
    <source>
        <dbReference type="Google" id="ProtNLM"/>
    </source>
</evidence>
<dbReference type="Pfam" id="PF16867">
    <property type="entry name" value="DMSP_lyase"/>
    <property type="match status" value="1"/>
</dbReference>
<evidence type="ECO:0000313" key="3">
    <source>
        <dbReference type="Proteomes" id="UP000672602"/>
    </source>
</evidence>
<accession>A0A8J7V352</accession>
<evidence type="ECO:0000256" key="1">
    <source>
        <dbReference type="SAM" id="MobiDB-lite"/>
    </source>
</evidence>
<proteinExistence type="predicted"/>
<dbReference type="EMBL" id="JAGMWN010000005">
    <property type="protein sequence ID" value="MBP5857861.1"/>
    <property type="molecule type" value="Genomic_DNA"/>
</dbReference>
<dbReference type="Gene3D" id="2.60.120.10">
    <property type="entry name" value="Jelly Rolls"/>
    <property type="match status" value="1"/>
</dbReference>
<feature type="region of interest" description="Disordered" evidence="1">
    <location>
        <begin position="1"/>
        <end position="21"/>
    </location>
</feature>
<gene>
    <name evidence="2" type="ORF">KAJ83_12655</name>
</gene>
<dbReference type="AlphaFoldDB" id="A0A8J7V352"/>
<dbReference type="InterPro" id="IPR011051">
    <property type="entry name" value="RmlC_Cupin_sf"/>
</dbReference>
<reference evidence="2" key="1">
    <citation type="submission" date="2021-04" db="EMBL/GenBank/DDBJ databases">
        <authorList>
            <person name="Zhang D.-C."/>
        </authorList>
    </citation>
    <scope>NUCLEOTIDE SEQUENCE</scope>
    <source>
        <strain evidence="2">CGMCC 1.15697</strain>
    </source>
</reference>
<protein>
    <recommendedName>
        <fullName evidence="4">Dimethlysulfonioproprionate lyase</fullName>
    </recommendedName>
</protein>
<sequence>MSAPRPLGPDPGARRLARPDREDPFAPFLDLVAAHLRARAKREGARIADEIDGVTAARPRRSARSRAPATAFLDSALALSAPATADLVGAVASLRGQLDWMRPDASETGWEVAGRVAWAEIVGPRAPVPSDRFRLGLHLQAPRTHYPSHLHAADELYLTLAGEAWWARGGTWSGTPDKAGSLRLHAPCEPHATETRPKPMLALYAWWGPGASPGLEAYRTL</sequence>
<dbReference type="InterPro" id="IPR031723">
    <property type="entry name" value="DMSP_lyase"/>
</dbReference>
<organism evidence="2 3">
    <name type="scientific">Marivibrio halodurans</name>
    <dbReference type="NCBI Taxonomy" id="2039722"/>
    <lineage>
        <taxon>Bacteria</taxon>
        <taxon>Pseudomonadati</taxon>
        <taxon>Pseudomonadota</taxon>
        <taxon>Alphaproteobacteria</taxon>
        <taxon>Rhodospirillales</taxon>
        <taxon>Rhodospirillaceae</taxon>
        <taxon>Marivibrio</taxon>
    </lineage>
</organism>
<keyword evidence="3" id="KW-1185">Reference proteome</keyword>
<dbReference type="GO" id="GO:0047869">
    <property type="term" value="F:dimethylpropiothetin dethiomethylase activity"/>
    <property type="evidence" value="ECO:0007669"/>
    <property type="project" value="InterPro"/>
</dbReference>